<dbReference type="PANTHER" id="PTHR15192:SF8">
    <property type="entry name" value="FAD_NAD(P)-BINDING DOMAIN-CONTAINING PROTEIN"/>
    <property type="match status" value="1"/>
</dbReference>
<evidence type="ECO:0000313" key="2">
    <source>
        <dbReference type="Proteomes" id="UP000014500"/>
    </source>
</evidence>
<name>T1J4X7_STRMM</name>
<protein>
    <recommendedName>
        <fullName evidence="3">FAD/NAD(P)-binding domain-containing protein</fullName>
    </recommendedName>
</protein>
<dbReference type="SUPFAM" id="SSF51905">
    <property type="entry name" value="FAD/NAD(P)-binding domain"/>
    <property type="match status" value="2"/>
</dbReference>
<dbReference type="AlphaFoldDB" id="T1J4X7"/>
<evidence type="ECO:0000313" key="1">
    <source>
        <dbReference type="EnsemblMetazoa" id="SMAR008674-PA"/>
    </source>
</evidence>
<dbReference type="PANTHER" id="PTHR15192">
    <property type="entry name" value="PROTEIN CBG05349"/>
    <property type="match status" value="1"/>
</dbReference>
<reference evidence="2" key="1">
    <citation type="submission" date="2011-05" db="EMBL/GenBank/DDBJ databases">
        <authorList>
            <person name="Richards S.R."/>
            <person name="Qu J."/>
            <person name="Jiang H."/>
            <person name="Jhangiani S.N."/>
            <person name="Agravi P."/>
            <person name="Goodspeed R."/>
            <person name="Gross S."/>
            <person name="Mandapat C."/>
            <person name="Jackson L."/>
            <person name="Mathew T."/>
            <person name="Pu L."/>
            <person name="Thornton R."/>
            <person name="Saada N."/>
            <person name="Wilczek-Boney K.B."/>
            <person name="Lee S."/>
            <person name="Kovar C."/>
            <person name="Wu Y."/>
            <person name="Scherer S.E."/>
            <person name="Worley K.C."/>
            <person name="Muzny D.M."/>
            <person name="Gibbs R."/>
        </authorList>
    </citation>
    <scope>NUCLEOTIDE SEQUENCE</scope>
    <source>
        <strain evidence="2">Brora</strain>
    </source>
</reference>
<dbReference type="InterPro" id="IPR036188">
    <property type="entry name" value="FAD/NAD-bd_sf"/>
</dbReference>
<dbReference type="HOGENOM" id="CLU_019308_2_0_1"/>
<sequence length="518" mass="58282">MQNGLCLEELDADETETVSIFKEVVVIGNGPSAISVSYILSGHWPYYKGNGHSVEFLHYRLMEQKEVSLVEQDLNFLCEGLEGRSSNPVSVLFDLLNHPDADLGLQLPSTLQWLYHSDKAFDHVVIGRGKPGGSWQGMEGSTLTISLGNWMELPNLSYKEWEAHMQKDKISANCIKQNRATVRSVAQYYSDYVHLQKLRNYFRNKSEVTRVTPLSDSNDTNWKVEGYQYDNGRKIRFSYITPNVVLATGSYDLPNCLDVAGEELPFVLHSLSQLEWLISTKRISSESDPILIVGAGLSAADAVIAAHFYGISCIHVFRRSVTDKNLIFNKLPGNMYPEYHKVHQMMQGKGVGYQGYQPIPSHRVVNIASNNKVQLQGPSSCMSIYVSYVVVLVGSLPDLSFLPETGRHLAVHPDRVINGRDNTIKIDMLTHETISAPGVYALGPIVGDNFVSYNVYCHVHADCPYPDTRNGHCLVFYLELPIQNRIDVIHSKVLHKFEAQQNIHCDHIIKQYQIKKVA</sequence>
<dbReference type="EMBL" id="JH431850">
    <property type="status" value="NOT_ANNOTATED_CDS"/>
    <property type="molecule type" value="Genomic_DNA"/>
</dbReference>
<organism evidence="1 2">
    <name type="scientific">Strigamia maritima</name>
    <name type="common">European centipede</name>
    <name type="synonym">Geophilus maritimus</name>
    <dbReference type="NCBI Taxonomy" id="126957"/>
    <lineage>
        <taxon>Eukaryota</taxon>
        <taxon>Metazoa</taxon>
        <taxon>Ecdysozoa</taxon>
        <taxon>Arthropoda</taxon>
        <taxon>Myriapoda</taxon>
        <taxon>Chilopoda</taxon>
        <taxon>Pleurostigmophora</taxon>
        <taxon>Geophilomorpha</taxon>
        <taxon>Linotaeniidae</taxon>
        <taxon>Strigamia</taxon>
    </lineage>
</organism>
<dbReference type="STRING" id="126957.T1J4X7"/>
<dbReference type="PhylomeDB" id="T1J4X7"/>
<accession>T1J4X7</accession>
<dbReference type="Pfam" id="PF13738">
    <property type="entry name" value="Pyr_redox_3"/>
    <property type="match status" value="1"/>
</dbReference>
<dbReference type="OMA" id="MDLHDKE"/>
<evidence type="ECO:0008006" key="3">
    <source>
        <dbReference type="Google" id="ProtNLM"/>
    </source>
</evidence>
<reference evidence="1" key="2">
    <citation type="submission" date="2015-02" db="UniProtKB">
        <authorList>
            <consortium name="EnsemblMetazoa"/>
        </authorList>
    </citation>
    <scope>IDENTIFICATION</scope>
</reference>
<dbReference type="Proteomes" id="UP000014500">
    <property type="component" value="Unassembled WGS sequence"/>
</dbReference>
<proteinExistence type="predicted"/>
<dbReference type="eggNOG" id="ENOG502QRUQ">
    <property type="taxonomic scope" value="Eukaryota"/>
</dbReference>
<dbReference type="InterPro" id="IPR029731">
    <property type="entry name" value="OSGIN1/2"/>
</dbReference>
<dbReference type="Gene3D" id="3.50.50.60">
    <property type="entry name" value="FAD/NAD(P)-binding domain"/>
    <property type="match status" value="1"/>
</dbReference>
<dbReference type="EnsemblMetazoa" id="SMAR008674-RA">
    <property type="protein sequence ID" value="SMAR008674-PA"/>
    <property type="gene ID" value="SMAR008674"/>
</dbReference>
<keyword evidence="2" id="KW-1185">Reference proteome</keyword>